<gene>
    <name evidence="3" type="ORF">C7452_1350</name>
</gene>
<dbReference type="CDD" id="cd00093">
    <property type="entry name" value="HTH_XRE"/>
    <property type="match status" value="1"/>
</dbReference>
<comment type="caution">
    <text evidence="3">The sequence shown here is derived from an EMBL/GenBank/DDBJ whole genome shotgun (WGS) entry which is preliminary data.</text>
</comment>
<dbReference type="Proteomes" id="UP000256864">
    <property type="component" value="Unassembled WGS sequence"/>
</dbReference>
<dbReference type="AlphaFoldDB" id="A0A371NBH8"/>
<organism evidence="3 4">
    <name type="scientific">Methanothermobacter defluvii</name>
    <dbReference type="NCBI Taxonomy" id="49339"/>
    <lineage>
        <taxon>Archaea</taxon>
        <taxon>Methanobacteriati</taxon>
        <taxon>Methanobacteriota</taxon>
        <taxon>Methanomada group</taxon>
        <taxon>Methanobacteria</taxon>
        <taxon>Methanobacteriales</taxon>
        <taxon>Methanobacteriaceae</taxon>
        <taxon>Methanothermobacter</taxon>
    </lineage>
</organism>
<dbReference type="PROSITE" id="PS00198">
    <property type="entry name" value="4FE4S_FER_1"/>
    <property type="match status" value="1"/>
</dbReference>
<evidence type="ECO:0000313" key="4">
    <source>
        <dbReference type="Proteomes" id="UP000256864"/>
    </source>
</evidence>
<dbReference type="SUPFAM" id="SSF47413">
    <property type="entry name" value="lambda repressor-like DNA-binding domains"/>
    <property type="match status" value="1"/>
</dbReference>
<evidence type="ECO:0000259" key="2">
    <source>
        <dbReference type="PROSITE" id="PS51379"/>
    </source>
</evidence>
<dbReference type="Gene3D" id="3.30.70.20">
    <property type="match status" value="1"/>
</dbReference>
<feature type="domain" description="HTH cro/C1-type" evidence="1">
    <location>
        <begin position="31"/>
        <end position="54"/>
    </location>
</feature>
<feature type="domain" description="4Fe-4S ferredoxin-type" evidence="2">
    <location>
        <begin position="128"/>
        <end position="157"/>
    </location>
</feature>
<name>A0A371NBH8_9EURY</name>
<dbReference type="SUPFAM" id="SSF54862">
    <property type="entry name" value="4Fe-4S ferredoxins"/>
    <property type="match status" value="1"/>
</dbReference>
<evidence type="ECO:0000259" key="1">
    <source>
        <dbReference type="PROSITE" id="PS50943"/>
    </source>
</evidence>
<protein>
    <submittedName>
        <fullName evidence="3">Formylmethanofuran dehydrogenase subunit H</fullName>
    </submittedName>
</protein>
<dbReference type="InterPro" id="IPR010982">
    <property type="entry name" value="Lambda_DNA-bd_dom_sf"/>
</dbReference>
<dbReference type="PROSITE" id="PS50943">
    <property type="entry name" value="HTH_CROC1"/>
    <property type="match status" value="1"/>
</dbReference>
<dbReference type="PROSITE" id="PS51379">
    <property type="entry name" value="4FE4S_FER_2"/>
    <property type="match status" value="2"/>
</dbReference>
<feature type="domain" description="4Fe-4S ferredoxin-type" evidence="2">
    <location>
        <begin position="98"/>
        <end position="127"/>
    </location>
</feature>
<dbReference type="GO" id="GO:0003677">
    <property type="term" value="F:DNA binding"/>
    <property type="evidence" value="ECO:0007669"/>
    <property type="project" value="InterPro"/>
</dbReference>
<dbReference type="EMBL" id="QREL01000002">
    <property type="protein sequence ID" value="REE26387.1"/>
    <property type="molecule type" value="Genomic_DNA"/>
</dbReference>
<evidence type="ECO:0000313" key="3">
    <source>
        <dbReference type="EMBL" id="REE26387.1"/>
    </source>
</evidence>
<dbReference type="InterPro" id="IPR017896">
    <property type="entry name" value="4Fe4S_Fe-S-bd"/>
</dbReference>
<accession>A0A371NBH8</accession>
<reference evidence="3 4" key="1">
    <citation type="submission" date="2018-07" db="EMBL/GenBank/DDBJ databases">
        <title>Genomic Encyclopedia of Type Strains, Phase IV (KMG-IV): sequencing the most valuable type-strain genomes for metagenomic binning, comparative biology and taxonomic classification.</title>
        <authorList>
            <person name="Goeker M."/>
        </authorList>
    </citation>
    <scope>NUCLEOTIDE SEQUENCE [LARGE SCALE GENOMIC DNA]</scope>
    <source>
        <strain evidence="3 4">DSM 7466</strain>
    </source>
</reference>
<sequence>MINTHGDPMPKHIVSGLKYIAAVNLTKQGHSQREIAKALNMNRSTVSHYLNGRNLSWRSIEVAKVITEMCPRDFLLLTHSLTQNTEMTRTIIKTCQKQKFQGKVRNSCIGCGLCVDTCLMKAISLRDLKAHIESEWCCGCLICVDMCPTDSIEIKEVELDGNNRSN</sequence>
<dbReference type="GO" id="GO:0016491">
    <property type="term" value="F:oxidoreductase activity"/>
    <property type="evidence" value="ECO:0007669"/>
    <property type="project" value="UniProtKB-ARBA"/>
</dbReference>
<proteinExistence type="predicted"/>
<keyword evidence="4" id="KW-1185">Reference proteome</keyword>
<dbReference type="InterPro" id="IPR001387">
    <property type="entry name" value="Cro/C1-type_HTH"/>
</dbReference>
<dbReference type="Gene3D" id="1.10.260.40">
    <property type="entry name" value="lambda repressor-like DNA-binding domains"/>
    <property type="match status" value="1"/>
</dbReference>
<dbReference type="InterPro" id="IPR017900">
    <property type="entry name" value="4Fe4S_Fe_S_CS"/>
</dbReference>
<dbReference type="Pfam" id="PF12838">
    <property type="entry name" value="Fer4_7"/>
    <property type="match status" value="1"/>
</dbReference>
<dbReference type="Pfam" id="PF01381">
    <property type="entry name" value="HTH_3"/>
    <property type="match status" value="1"/>
</dbReference>